<dbReference type="CDD" id="cd06664">
    <property type="entry name" value="IscU_like"/>
    <property type="match status" value="1"/>
</dbReference>
<proteinExistence type="predicted"/>
<dbReference type="OrthoDB" id="9804157at2"/>
<organism evidence="2 3">
    <name type="scientific">Desulfotruncus arcticus DSM 17038</name>
    <dbReference type="NCBI Taxonomy" id="1121424"/>
    <lineage>
        <taxon>Bacteria</taxon>
        <taxon>Bacillati</taxon>
        <taxon>Bacillota</taxon>
        <taxon>Clostridia</taxon>
        <taxon>Eubacteriales</taxon>
        <taxon>Desulfallaceae</taxon>
        <taxon>Desulfotruncus</taxon>
    </lineage>
</organism>
<gene>
    <name evidence="2" type="ORF">SAMN05660649_03385</name>
</gene>
<dbReference type="GO" id="GO:0051536">
    <property type="term" value="F:iron-sulfur cluster binding"/>
    <property type="evidence" value="ECO:0007669"/>
    <property type="project" value="InterPro"/>
</dbReference>
<dbReference type="STRING" id="341036.SAMN05660649_03385"/>
<keyword evidence="3" id="KW-1185">Reference proteome</keyword>
<dbReference type="EMBL" id="FOOX01000013">
    <property type="protein sequence ID" value="SFG98286.1"/>
    <property type="molecule type" value="Genomic_DNA"/>
</dbReference>
<feature type="domain" description="NIF system FeS cluster assembly NifU N-terminal" evidence="1">
    <location>
        <begin position="5"/>
        <end position="123"/>
    </location>
</feature>
<evidence type="ECO:0000259" key="1">
    <source>
        <dbReference type="Pfam" id="PF01592"/>
    </source>
</evidence>
<dbReference type="SUPFAM" id="SSF82649">
    <property type="entry name" value="SufE/NifU"/>
    <property type="match status" value="1"/>
</dbReference>
<dbReference type="AlphaFoldDB" id="A0A1I2WDG2"/>
<dbReference type="PANTHER" id="PTHR10093">
    <property type="entry name" value="IRON-SULFUR CLUSTER ASSEMBLY ENZYME NIFU HOMOLOG"/>
    <property type="match status" value="1"/>
</dbReference>
<dbReference type="GO" id="GO:0016226">
    <property type="term" value="P:iron-sulfur cluster assembly"/>
    <property type="evidence" value="ECO:0007669"/>
    <property type="project" value="InterPro"/>
</dbReference>
<dbReference type="Gene3D" id="3.90.1010.10">
    <property type="match status" value="1"/>
</dbReference>
<dbReference type="Proteomes" id="UP000199337">
    <property type="component" value="Unassembled WGS sequence"/>
</dbReference>
<dbReference type="RefSeq" id="WP_092472539.1">
    <property type="nucleotide sequence ID" value="NZ_FOOX01000013.1"/>
</dbReference>
<accession>A0A1I2WDG2</accession>
<reference evidence="3" key="1">
    <citation type="submission" date="2016-10" db="EMBL/GenBank/DDBJ databases">
        <authorList>
            <person name="Varghese N."/>
            <person name="Submissions S."/>
        </authorList>
    </citation>
    <scope>NUCLEOTIDE SEQUENCE [LARGE SCALE GENOMIC DNA]</scope>
    <source>
        <strain evidence="3">DSM 17038</strain>
    </source>
</reference>
<dbReference type="InterPro" id="IPR002871">
    <property type="entry name" value="NIF_FeS_clus_asmbl_NifU_N"/>
</dbReference>
<dbReference type="Pfam" id="PF01592">
    <property type="entry name" value="NifU_N"/>
    <property type="match status" value="1"/>
</dbReference>
<sequence length="158" mass="17558">MSTLEYNELTMEHFENPRNVGVVKDGNGYGKIGEPGCGDICEITVRIENNIIEDIKFRVYGCAGAIATSSVVTEIAKGKSMDLALQLNDDDVVDYLGGLPEGKKHCSLLAIKAMQQAIYDYLLNKRLAQEGQISTRTQFDRLAEETLQEILRRAQSKE</sequence>
<dbReference type="GO" id="GO:0005506">
    <property type="term" value="F:iron ion binding"/>
    <property type="evidence" value="ECO:0007669"/>
    <property type="project" value="InterPro"/>
</dbReference>
<name>A0A1I2WDG2_9FIRM</name>
<evidence type="ECO:0000313" key="2">
    <source>
        <dbReference type="EMBL" id="SFG98286.1"/>
    </source>
</evidence>
<protein>
    <submittedName>
        <fullName evidence="2">Nitrogen fixation protein NifU</fullName>
    </submittedName>
</protein>
<evidence type="ECO:0000313" key="3">
    <source>
        <dbReference type="Proteomes" id="UP000199337"/>
    </source>
</evidence>